<dbReference type="EC" id="2.7.11.1" evidence="1"/>
<evidence type="ECO:0000313" key="9">
    <source>
        <dbReference type="EMBL" id="MEB3032911.1"/>
    </source>
</evidence>
<dbReference type="RefSeq" id="WP_224976248.1">
    <property type="nucleotide sequence ID" value="NZ_JAYJJU010000014.1"/>
</dbReference>
<comment type="caution">
    <text evidence="9">The sequence shown here is derived from an EMBL/GenBank/DDBJ whole genome shotgun (WGS) entry which is preliminary data.</text>
</comment>
<feature type="region of interest" description="Disordered" evidence="7">
    <location>
        <begin position="302"/>
        <end position="352"/>
    </location>
</feature>
<evidence type="ECO:0000256" key="4">
    <source>
        <dbReference type="ARBA" id="ARBA00022741"/>
    </source>
</evidence>
<dbReference type="GO" id="GO:0004674">
    <property type="term" value="F:protein serine/threonine kinase activity"/>
    <property type="evidence" value="ECO:0007669"/>
    <property type="project" value="UniProtKB-EC"/>
</dbReference>
<proteinExistence type="predicted"/>
<evidence type="ECO:0000256" key="2">
    <source>
        <dbReference type="ARBA" id="ARBA00022527"/>
    </source>
</evidence>
<dbReference type="Gene3D" id="1.10.510.10">
    <property type="entry name" value="Transferase(Phosphotransferase) domain 1"/>
    <property type="match status" value="1"/>
</dbReference>
<dbReference type="Gene3D" id="3.30.200.20">
    <property type="entry name" value="Phosphorylase Kinase, domain 1"/>
    <property type="match status" value="1"/>
</dbReference>
<evidence type="ECO:0000256" key="3">
    <source>
        <dbReference type="ARBA" id="ARBA00022679"/>
    </source>
</evidence>
<feature type="region of interest" description="Disordered" evidence="7">
    <location>
        <begin position="431"/>
        <end position="451"/>
    </location>
</feature>
<protein>
    <recommendedName>
        <fullName evidence="1">non-specific serine/threonine protein kinase</fullName>
        <ecNumber evidence="1">2.7.11.1</ecNumber>
    </recommendedName>
</protein>
<dbReference type="EMBL" id="JAYJJU010000014">
    <property type="protein sequence ID" value="MEB3032911.1"/>
    <property type="molecule type" value="Genomic_DNA"/>
</dbReference>
<evidence type="ECO:0000256" key="6">
    <source>
        <dbReference type="ARBA" id="ARBA00022840"/>
    </source>
</evidence>
<reference evidence="9 10" key="1">
    <citation type="submission" date="2023-12" db="EMBL/GenBank/DDBJ databases">
        <title>Description of new species of Mycobacterium terrae complex isolated from sewage at the Sao Paulo Zoological Park Foundation in Brazil.</title>
        <authorList>
            <person name="Romagnoli C.L."/>
            <person name="Conceicao E.C."/>
            <person name="Machado E."/>
            <person name="Barreto L.B.P.F."/>
            <person name="Sharma A."/>
            <person name="Silva N.M."/>
            <person name="Marques L.E."/>
            <person name="Juliana M.A."/>
            <person name="Lourenco M.C.S."/>
            <person name="Digiampietri L.A."/>
            <person name="Suffys P.N."/>
            <person name="Viana-Niero C."/>
        </authorList>
    </citation>
    <scope>NUCLEOTIDE SEQUENCE [LARGE SCALE GENOMIC DNA]</scope>
    <source>
        <strain evidence="9 10">MYC340</strain>
    </source>
</reference>
<accession>A0ABU5XY47</accession>
<dbReference type="Pfam" id="PF00069">
    <property type="entry name" value="Pkinase"/>
    <property type="match status" value="1"/>
</dbReference>
<feature type="domain" description="Protein kinase" evidence="8">
    <location>
        <begin position="17"/>
        <end position="276"/>
    </location>
</feature>
<dbReference type="PROSITE" id="PS50011">
    <property type="entry name" value="PROTEIN_KINASE_DOM"/>
    <property type="match status" value="1"/>
</dbReference>
<dbReference type="InterPro" id="IPR011009">
    <property type="entry name" value="Kinase-like_dom_sf"/>
</dbReference>
<organism evidence="9 10">
    <name type="scientific">[Mycobacterium] nativiensis</name>
    <dbReference type="NCBI Taxonomy" id="2855503"/>
    <lineage>
        <taxon>Bacteria</taxon>
        <taxon>Bacillati</taxon>
        <taxon>Actinomycetota</taxon>
        <taxon>Actinomycetes</taxon>
        <taxon>Mycobacteriales</taxon>
        <taxon>Mycobacteriaceae</taxon>
        <taxon>Mycolicibacter</taxon>
    </lineage>
</organism>
<dbReference type="SUPFAM" id="SSF56112">
    <property type="entry name" value="Protein kinase-like (PK-like)"/>
    <property type="match status" value="1"/>
</dbReference>
<evidence type="ECO:0000313" key="10">
    <source>
        <dbReference type="Proteomes" id="UP001298593"/>
    </source>
</evidence>
<name>A0ABU5XY47_9MYCO</name>
<dbReference type="InterPro" id="IPR000719">
    <property type="entry name" value="Prot_kinase_dom"/>
</dbReference>
<keyword evidence="3 9" id="KW-0808">Transferase</keyword>
<keyword evidence="4" id="KW-0547">Nucleotide-binding</keyword>
<sequence length="595" mass="62341">MSETASGSRAGSRIGRYLLIRLLGHGPTGEVYDAVDIQKNRTAALKLIAPALGRDPAFREWLQREALTVGRVQEPHVVPVRDYGELDGEVFIDMPLVHGADLSALLKRTGVLPPPRAVNVVWQVASALDAAHAAGVIHRGIKPRNILLTSDDFVYLVDFGLAGAPGASVADADHAGARWKYSAPELFAGGDFGPAVDVYSLACVLYQCLTGSPPYRADSVKMLANAHQTKPIPRPSHAGSTIPPSFDAVIAKGMAKDPAERYASAAELATAAYQALSAPDQHRAVHIYEASQQATPPLIEPAASKPTEVQPPASVPATPPPSSVPPVPSAPPPSPVPPVPSAPPAAPAPPEGEFIALPEAAAPTVRPAAGPGVPRVSRISATEDDWFSTPRPPTPAYRDPAKRKQLIRLGAAVAVIIALITWMMNRSSSDDFAADSDGSNSAAGASAPTTSMSAAEAQARLLKLLPSGYPQEACKSTTPMGGAVAEVTCGRNVDVDGPPSATYSLFPDAGAMHLSFDNTVQSTTVVNCPNRIQSPGAWHRTATPDKPSGMLLCGMRQGSPALAWTDDADLVIGSLRSDHSTPTLDQLYTWWSSHS</sequence>
<keyword evidence="6" id="KW-0067">ATP-binding</keyword>
<dbReference type="Proteomes" id="UP001298593">
    <property type="component" value="Unassembled WGS sequence"/>
</dbReference>
<evidence type="ECO:0000259" key="8">
    <source>
        <dbReference type="PROSITE" id="PS50011"/>
    </source>
</evidence>
<keyword evidence="5 9" id="KW-0418">Kinase</keyword>
<keyword evidence="2" id="KW-0723">Serine/threonine-protein kinase</keyword>
<evidence type="ECO:0000256" key="7">
    <source>
        <dbReference type="SAM" id="MobiDB-lite"/>
    </source>
</evidence>
<evidence type="ECO:0000256" key="5">
    <source>
        <dbReference type="ARBA" id="ARBA00022777"/>
    </source>
</evidence>
<dbReference type="CDD" id="cd14014">
    <property type="entry name" value="STKc_PknB_like"/>
    <property type="match status" value="1"/>
</dbReference>
<dbReference type="PANTHER" id="PTHR43289:SF6">
    <property type="entry name" value="SERINE_THREONINE-PROTEIN KINASE NEKL-3"/>
    <property type="match status" value="1"/>
</dbReference>
<dbReference type="PANTHER" id="PTHR43289">
    <property type="entry name" value="MITOGEN-ACTIVATED PROTEIN KINASE KINASE KINASE 20-RELATED"/>
    <property type="match status" value="1"/>
</dbReference>
<feature type="compositionally biased region" description="Low complexity" evidence="7">
    <location>
        <begin position="435"/>
        <end position="451"/>
    </location>
</feature>
<evidence type="ECO:0000256" key="1">
    <source>
        <dbReference type="ARBA" id="ARBA00012513"/>
    </source>
</evidence>
<gene>
    <name evidence="9" type="ORF">KV113_15270</name>
</gene>
<feature type="compositionally biased region" description="Pro residues" evidence="7">
    <location>
        <begin position="313"/>
        <end position="350"/>
    </location>
</feature>
<keyword evidence="10" id="KW-1185">Reference proteome</keyword>